<dbReference type="InterPro" id="IPR036291">
    <property type="entry name" value="NAD(P)-bd_dom_sf"/>
</dbReference>
<name>A0A0F6YGT2_9BACT</name>
<dbReference type="SUPFAM" id="SSF51735">
    <property type="entry name" value="NAD(P)-binding Rossmann-fold domains"/>
    <property type="match status" value="1"/>
</dbReference>
<dbReference type="PANTHER" id="PTHR43580">
    <property type="entry name" value="OXIDOREDUCTASE GLYR1-RELATED"/>
    <property type="match status" value="1"/>
</dbReference>
<dbReference type="OrthoDB" id="9812907at2"/>
<evidence type="ECO:0000259" key="3">
    <source>
        <dbReference type="Pfam" id="PF21761"/>
    </source>
</evidence>
<evidence type="ECO:0000313" key="5">
    <source>
        <dbReference type="Proteomes" id="UP000034883"/>
    </source>
</evidence>
<dbReference type="Proteomes" id="UP000034883">
    <property type="component" value="Chromosome"/>
</dbReference>
<dbReference type="Pfam" id="PF21761">
    <property type="entry name" value="RedAm-like_C"/>
    <property type="match status" value="1"/>
</dbReference>
<reference evidence="4 5" key="1">
    <citation type="submission" date="2015-03" db="EMBL/GenBank/DDBJ databases">
        <title>Genome assembly of Sandaracinus amylolyticus DSM 53668.</title>
        <authorList>
            <person name="Sharma G."/>
            <person name="Subramanian S."/>
        </authorList>
    </citation>
    <scope>NUCLEOTIDE SEQUENCE [LARGE SCALE GENOMIC DNA]</scope>
    <source>
        <strain evidence="4 5">DSM 53668</strain>
    </source>
</reference>
<organism evidence="4 5">
    <name type="scientific">Sandaracinus amylolyticus</name>
    <dbReference type="NCBI Taxonomy" id="927083"/>
    <lineage>
        <taxon>Bacteria</taxon>
        <taxon>Pseudomonadati</taxon>
        <taxon>Myxococcota</taxon>
        <taxon>Polyangia</taxon>
        <taxon>Polyangiales</taxon>
        <taxon>Sandaracinaceae</taxon>
        <taxon>Sandaracinus</taxon>
    </lineage>
</organism>
<evidence type="ECO:0000259" key="2">
    <source>
        <dbReference type="Pfam" id="PF03446"/>
    </source>
</evidence>
<dbReference type="InterPro" id="IPR048666">
    <property type="entry name" value="RedAm-like_C"/>
</dbReference>
<proteinExistence type="predicted"/>
<dbReference type="GO" id="GO:0000785">
    <property type="term" value="C:chromatin"/>
    <property type="evidence" value="ECO:0007669"/>
    <property type="project" value="TreeGrafter"/>
</dbReference>
<dbReference type="GO" id="GO:0016491">
    <property type="term" value="F:oxidoreductase activity"/>
    <property type="evidence" value="ECO:0007669"/>
    <property type="project" value="UniProtKB-KW"/>
</dbReference>
<dbReference type="GO" id="GO:0031491">
    <property type="term" value="F:nucleosome binding"/>
    <property type="evidence" value="ECO:0007669"/>
    <property type="project" value="TreeGrafter"/>
</dbReference>
<dbReference type="STRING" id="927083.DB32_002202"/>
<dbReference type="InterPro" id="IPR008927">
    <property type="entry name" value="6-PGluconate_DH-like_C_sf"/>
</dbReference>
<dbReference type="SUPFAM" id="SSF48179">
    <property type="entry name" value="6-phosphogluconate dehydrogenase C-terminal domain-like"/>
    <property type="match status" value="1"/>
</dbReference>
<dbReference type="GO" id="GO:0003677">
    <property type="term" value="F:DNA binding"/>
    <property type="evidence" value="ECO:0007669"/>
    <property type="project" value="TreeGrafter"/>
</dbReference>
<accession>A0A0F6YGT2</accession>
<dbReference type="InterPro" id="IPR013328">
    <property type="entry name" value="6PGD_dom2"/>
</dbReference>
<dbReference type="KEGG" id="samy:DB32_002202"/>
<dbReference type="EMBL" id="CP011125">
    <property type="protein sequence ID" value="AKF05053.1"/>
    <property type="molecule type" value="Genomic_DNA"/>
</dbReference>
<dbReference type="Gene3D" id="3.40.50.720">
    <property type="entry name" value="NAD(P)-binding Rossmann-like Domain"/>
    <property type="match status" value="1"/>
</dbReference>
<dbReference type="InterPro" id="IPR051265">
    <property type="entry name" value="HIBADH-related_NP60_sf"/>
</dbReference>
<dbReference type="Gene3D" id="1.10.1040.10">
    <property type="entry name" value="N-(1-d-carboxylethyl)-l-norvaline Dehydrogenase, domain 2"/>
    <property type="match status" value="1"/>
</dbReference>
<dbReference type="PANTHER" id="PTHR43580:SF2">
    <property type="entry name" value="CYTOKINE-LIKE NUCLEAR FACTOR N-PAC"/>
    <property type="match status" value="1"/>
</dbReference>
<gene>
    <name evidence="4" type="ORF">DB32_002202</name>
</gene>
<keyword evidence="1" id="KW-0560">Oxidoreductase</keyword>
<dbReference type="AlphaFoldDB" id="A0A0F6YGT2"/>
<evidence type="ECO:0000313" key="4">
    <source>
        <dbReference type="EMBL" id="AKF05053.1"/>
    </source>
</evidence>
<dbReference type="GO" id="GO:0050661">
    <property type="term" value="F:NADP binding"/>
    <property type="evidence" value="ECO:0007669"/>
    <property type="project" value="InterPro"/>
</dbReference>
<dbReference type="InterPro" id="IPR015815">
    <property type="entry name" value="HIBADH-related"/>
</dbReference>
<protein>
    <submittedName>
        <fullName evidence="4">Putative dehydrogenase</fullName>
    </submittedName>
</protein>
<evidence type="ECO:0000256" key="1">
    <source>
        <dbReference type="ARBA" id="ARBA00023002"/>
    </source>
</evidence>
<feature type="domain" description="6-phosphogluconate dehydrogenase NADP-binding" evidence="2">
    <location>
        <begin position="3"/>
        <end position="152"/>
    </location>
</feature>
<sequence length="286" mass="29917">MTRIAMLGLGAMGSELARVQLEGGASVAVWNRTPGKAPSLDALGATRAATPDDAIRDADLVVVCLSNDDATRAVLDPLATRLRGKTLVNLTNGTPAQARRMARWASDHDVRYVDGGIMATPEMIGAPHALVLYAGDAAAFEQHRDVLARFGAPRFVGDDPGRAALLDLALLTGMCGLFAGALQAIAMARHGGVAAEEFAGLLVPWLHAMNGLVPAIATSVDTRRFEGGSSLAMQVLALDNLIEASRESGTDTTLLTTMQGWMRACVDAGHGADDLGRLIDVIRPVS</sequence>
<dbReference type="InterPro" id="IPR006115">
    <property type="entry name" value="6PGDH_NADP-bd"/>
</dbReference>
<feature type="domain" description="NADPH-dependent reductive aminase-like C-terminal" evidence="3">
    <location>
        <begin position="159"/>
        <end position="283"/>
    </location>
</feature>
<dbReference type="Pfam" id="PF03446">
    <property type="entry name" value="NAD_binding_2"/>
    <property type="match status" value="1"/>
</dbReference>
<keyword evidence="5" id="KW-1185">Reference proteome</keyword>
<dbReference type="GO" id="GO:0140673">
    <property type="term" value="P:transcription elongation-coupled chromatin remodeling"/>
    <property type="evidence" value="ECO:0007669"/>
    <property type="project" value="TreeGrafter"/>
</dbReference>
<dbReference type="PIRSF" id="PIRSF000103">
    <property type="entry name" value="HIBADH"/>
    <property type="match status" value="1"/>
</dbReference>